<keyword evidence="5" id="KW-1185">Reference proteome</keyword>
<evidence type="ECO:0000259" key="3">
    <source>
        <dbReference type="PROSITE" id="PS50836"/>
    </source>
</evidence>
<dbReference type="SUPFAM" id="SSF49344">
    <property type="entry name" value="CBD9-like"/>
    <property type="match status" value="1"/>
</dbReference>
<feature type="transmembrane region" description="Helical" evidence="2">
    <location>
        <begin position="12"/>
        <end position="30"/>
    </location>
</feature>
<feature type="domain" description="DOMON" evidence="3">
    <location>
        <begin position="846"/>
        <end position="965"/>
    </location>
</feature>
<dbReference type="Proteomes" id="UP000605970">
    <property type="component" value="Unassembled WGS sequence"/>
</dbReference>
<gene>
    <name evidence="4" type="ORF">Mgra_00007679</name>
</gene>
<dbReference type="PANTHER" id="PTHR46901">
    <property type="entry name" value="GH04942P"/>
    <property type="match status" value="1"/>
</dbReference>
<reference evidence="4" key="1">
    <citation type="journal article" date="2020" name="Ecol. Evol.">
        <title>Genome structure and content of the rice root-knot nematode (Meloidogyne graminicola).</title>
        <authorList>
            <person name="Phan N.T."/>
            <person name="Danchin E.G.J."/>
            <person name="Klopp C."/>
            <person name="Perfus-Barbeoch L."/>
            <person name="Kozlowski D.K."/>
            <person name="Koutsovoulos G.D."/>
            <person name="Lopez-Roques C."/>
            <person name="Bouchez O."/>
            <person name="Zahm M."/>
            <person name="Besnard G."/>
            <person name="Bellafiore S."/>
        </authorList>
    </citation>
    <scope>NUCLEOTIDE SEQUENCE</scope>
    <source>
        <strain evidence="4">VN-18</strain>
    </source>
</reference>
<dbReference type="InterPro" id="IPR000742">
    <property type="entry name" value="EGF"/>
</dbReference>
<dbReference type="InterPro" id="IPR002919">
    <property type="entry name" value="TIL_dom"/>
</dbReference>
<dbReference type="Pfam" id="PF01826">
    <property type="entry name" value="TIL"/>
    <property type="match status" value="2"/>
</dbReference>
<keyword evidence="2" id="KW-0472">Membrane</keyword>
<evidence type="ECO:0000313" key="5">
    <source>
        <dbReference type="Proteomes" id="UP000605970"/>
    </source>
</evidence>
<dbReference type="OrthoDB" id="188511at2759"/>
<sequence length="1072" mass="121529">MINLNIWLNTKILLKFQFILILLIFLFSSLKGQQKQQKHLPSIKLVEPIARLLENGPVTQRLPETTCPTPSTEKDPITNIFSGIQFSVSWNDPGHLPVELAKLELFSSDSAGHLLSRLDLINEKKGEENRNSSISTVKVLIPEGLRCTVCILRLSLELDEKVQLISCAQVSVKPAEKERKEEEEEEGEECLKDENCLFGGSCVNKSCFCLNGRFGQNCKNENPFPTSFSSKNQNSDLIQSINFPESEVEFKWLVNSNKNIINIGLSFNEEIKEKWFILGLQSTEKDLNCKLALEQWKKQTKAGGSPLIKVEQEKGENALNIDITEEQVKSTNLNIRKLNEGKINVSESEKILKGANIEDSERECEPSCEWTAFPESIPLCPARTSEQKCGKPRCVCVEGFVRLGKNLNECKPFSFCQAPEEYGLRNQKMKRKKNNNHNLCPKNEIWEKCGNTCEPTCKSMYSEEPCSSVCGMPGCTCSDNFVRLSVGGPCIEWTECPNLKERNEPKNISTVKPTQGRLQCGANETINECGTVCEADCLSIFEREECHNCGKPSCACRQGFARLNGKCIYWGDCPAVNSFTSTTPTDTKNKKLTKEFKHSGEINTKTTPDKITTGEPPMNICTGEWKWPKGCEEGEKKCHYSIEWFFDSNTDSIQFTLETIPAIYKKLQNNLNQPIWSGLGFSPSGTLLDADMIIIKINNNNEDKELNEIEKLEIIDMHVDEKLEQFRPDDQQNVILHEGIFNYTSGLFKAKFSRKRRTGDSNGEDLDFSEENENCVRFLFPISGGRFEKSGNISVPVADSLYASDTEICAYPCGDKNSNEIQLNIQTKHSCIKEFKWPLNCKLENCEYRANWEWEGKDDTVIFNISSRGIGRWTGIGFSKDGKMTGSDIITGWFYDQKPYLTDRFAFAQQQPAIDPADRQDIFDIGGALNDDIQTISFRRKVVSLDKSTDLSLAQCVHFLFPVQGGRVLARSSKDFQQSRTPIGFHDQQQPISSTSKICLCDRPINFKNSENEKMGRRQIREVLNDKNREEEENEKVNNELPPYQCADVTIIQKFFKKMNIGEENNHLLKLN</sequence>
<keyword evidence="2" id="KW-0812">Transmembrane</keyword>
<evidence type="ECO:0000313" key="4">
    <source>
        <dbReference type="EMBL" id="KAF7632902.1"/>
    </source>
</evidence>
<accession>A0A8S9ZI49</accession>
<dbReference type="Gene3D" id="2.10.25.10">
    <property type="entry name" value="Laminin"/>
    <property type="match status" value="2"/>
</dbReference>
<proteinExistence type="predicted"/>
<keyword evidence="1" id="KW-0646">Protease inhibitor</keyword>
<protein>
    <recommendedName>
        <fullName evidence="3">DOMON domain-containing protein</fullName>
    </recommendedName>
</protein>
<organism evidence="4 5">
    <name type="scientific">Meloidogyne graminicola</name>
    <dbReference type="NCBI Taxonomy" id="189291"/>
    <lineage>
        <taxon>Eukaryota</taxon>
        <taxon>Metazoa</taxon>
        <taxon>Ecdysozoa</taxon>
        <taxon>Nematoda</taxon>
        <taxon>Chromadorea</taxon>
        <taxon>Rhabditida</taxon>
        <taxon>Tylenchina</taxon>
        <taxon>Tylenchomorpha</taxon>
        <taxon>Tylenchoidea</taxon>
        <taxon>Meloidogynidae</taxon>
        <taxon>Meloidogyninae</taxon>
        <taxon>Meloidogyne</taxon>
    </lineage>
</organism>
<dbReference type="CDD" id="cd19941">
    <property type="entry name" value="TIL"/>
    <property type="match status" value="2"/>
</dbReference>
<dbReference type="InterPro" id="IPR005018">
    <property type="entry name" value="DOMON_domain"/>
</dbReference>
<dbReference type="InterPro" id="IPR045266">
    <property type="entry name" value="DOH_DOMON"/>
</dbReference>
<dbReference type="AlphaFoldDB" id="A0A8S9ZI49"/>
<dbReference type="SMART" id="SM00664">
    <property type="entry name" value="DoH"/>
    <property type="match status" value="2"/>
</dbReference>
<keyword evidence="1" id="KW-0722">Serine protease inhibitor</keyword>
<keyword evidence="2" id="KW-1133">Transmembrane helix</keyword>
<dbReference type="CDD" id="cd09631">
    <property type="entry name" value="DOMON_DOH"/>
    <property type="match status" value="1"/>
</dbReference>
<comment type="caution">
    <text evidence="4">The sequence shown here is derived from an EMBL/GenBank/DDBJ whole genome shotgun (WGS) entry which is preliminary data.</text>
</comment>
<name>A0A8S9ZI49_9BILA</name>
<dbReference type="Pfam" id="PF03351">
    <property type="entry name" value="DOMON"/>
    <property type="match status" value="2"/>
</dbReference>
<dbReference type="PROSITE" id="PS00022">
    <property type="entry name" value="EGF_1"/>
    <property type="match status" value="1"/>
</dbReference>
<evidence type="ECO:0000256" key="1">
    <source>
        <dbReference type="ARBA" id="ARBA00022900"/>
    </source>
</evidence>
<dbReference type="InterPro" id="IPR036084">
    <property type="entry name" value="Ser_inhib-like_sf"/>
</dbReference>
<dbReference type="PROSITE" id="PS50836">
    <property type="entry name" value="DOMON"/>
    <property type="match status" value="2"/>
</dbReference>
<evidence type="ECO:0000256" key="2">
    <source>
        <dbReference type="SAM" id="Phobius"/>
    </source>
</evidence>
<dbReference type="GO" id="GO:0004867">
    <property type="term" value="F:serine-type endopeptidase inhibitor activity"/>
    <property type="evidence" value="ECO:0007669"/>
    <property type="project" value="UniProtKB-KW"/>
</dbReference>
<dbReference type="SUPFAM" id="SSF57567">
    <property type="entry name" value="Serine protease inhibitors"/>
    <property type="match status" value="2"/>
</dbReference>
<dbReference type="EMBL" id="JABEBT010000090">
    <property type="protein sequence ID" value="KAF7632902.1"/>
    <property type="molecule type" value="Genomic_DNA"/>
</dbReference>
<feature type="domain" description="DOMON" evidence="3">
    <location>
        <begin position="638"/>
        <end position="783"/>
    </location>
</feature>
<dbReference type="Gene3D" id="2.60.40.1210">
    <property type="entry name" value="Cellobiose dehydrogenase, cytochrome domain"/>
    <property type="match status" value="1"/>
</dbReference>
<dbReference type="PANTHER" id="PTHR46901:SF2">
    <property type="entry name" value="GH04942P"/>
    <property type="match status" value="1"/>
</dbReference>